<accession>A0A8T0DN09</accession>
<evidence type="ECO:0000313" key="2">
    <source>
        <dbReference type="Proteomes" id="UP000699462"/>
    </source>
</evidence>
<name>A0A8T0DN09_9TREM</name>
<comment type="caution">
    <text evidence="1">The sequence shown here is derived from an EMBL/GenBank/DDBJ whole genome shotgun (WGS) entry which is preliminary data.</text>
</comment>
<dbReference type="EMBL" id="JTDF01003097">
    <property type="protein sequence ID" value="KAF8568107.1"/>
    <property type="molecule type" value="Genomic_DNA"/>
</dbReference>
<reference evidence="1 2" key="1">
    <citation type="submission" date="2019-07" db="EMBL/GenBank/DDBJ databases">
        <title>Annotation for the trematode Paragonimus westermani.</title>
        <authorList>
            <person name="Choi Y.-J."/>
        </authorList>
    </citation>
    <scope>NUCLEOTIDE SEQUENCE [LARGE SCALE GENOMIC DNA]</scope>
    <source>
        <strain evidence="1">180907_Pwestermani</strain>
    </source>
</reference>
<organism evidence="1 2">
    <name type="scientific">Paragonimus westermani</name>
    <dbReference type="NCBI Taxonomy" id="34504"/>
    <lineage>
        <taxon>Eukaryota</taxon>
        <taxon>Metazoa</taxon>
        <taxon>Spiralia</taxon>
        <taxon>Lophotrochozoa</taxon>
        <taxon>Platyhelminthes</taxon>
        <taxon>Trematoda</taxon>
        <taxon>Digenea</taxon>
        <taxon>Plagiorchiida</taxon>
        <taxon>Troglotremata</taxon>
        <taxon>Troglotrematidae</taxon>
        <taxon>Paragonimus</taxon>
    </lineage>
</organism>
<keyword evidence="2" id="KW-1185">Reference proteome</keyword>
<protein>
    <submittedName>
        <fullName evidence="1">Uncharacterized protein</fullName>
    </submittedName>
</protein>
<evidence type="ECO:0000313" key="1">
    <source>
        <dbReference type="EMBL" id="KAF8568107.1"/>
    </source>
</evidence>
<sequence length="60" mass="6678">MLNRYGRLACSYHQSSFARVIQLNCLGLPMRSFVHTTHLPTEFGFTWGGGVVGGLPEQTH</sequence>
<gene>
    <name evidence="1" type="ORF">P879_05911</name>
</gene>
<dbReference type="Proteomes" id="UP000699462">
    <property type="component" value="Unassembled WGS sequence"/>
</dbReference>
<dbReference type="AlphaFoldDB" id="A0A8T0DN09"/>
<proteinExistence type="predicted"/>